<evidence type="ECO:0000256" key="3">
    <source>
        <dbReference type="ARBA" id="ARBA00022691"/>
    </source>
</evidence>
<dbReference type="EMBL" id="JBHUEY010000001">
    <property type="protein sequence ID" value="MFD1783406.1"/>
    <property type="molecule type" value="Genomic_DNA"/>
</dbReference>
<evidence type="ECO:0000256" key="4">
    <source>
        <dbReference type="ARBA" id="ARBA00022884"/>
    </source>
</evidence>
<accession>A0ABW4N059</accession>
<dbReference type="GO" id="GO:0008168">
    <property type="term" value="F:methyltransferase activity"/>
    <property type="evidence" value="ECO:0007669"/>
    <property type="project" value="UniProtKB-KW"/>
</dbReference>
<feature type="binding site" evidence="5">
    <location>
        <position position="263"/>
    </location>
    <ligand>
        <name>S-adenosyl-L-methionine</name>
        <dbReference type="ChEBI" id="CHEBI:59789"/>
    </ligand>
</feature>
<dbReference type="CDD" id="cd02440">
    <property type="entry name" value="AdoMet_MTases"/>
    <property type="match status" value="1"/>
</dbReference>
<keyword evidence="4 5" id="KW-0694">RNA-binding</keyword>
<evidence type="ECO:0000256" key="2">
    <source>
        <dbReference type="ARBA" id="ARBA00022679"/>
    </source>
</evidence>
<keyword evidence="8" id="KW-1185">Reference proteome</keyword>
<keyword evidence="1 5" id="KW-0489">Methyltransferase</keyword>
<evidence type="ECO:0000259" key="6">
    <source>
        <dbReference type="PROSITE" id="PS51686"/>
    </source>
</evidence>
<name>A0ABW4N059_9CAUL</name>
<gene>
    <name evidence="7" type="ORF">ACFSC0_08380</name>
</gene>
<dbReference type="Pfam" id="PF01189">
    <property type="entry name" value="Methyltr_RsmB-F"/>
    <property type="match status" value="1"/>
</dbReference>
<feature type="binding site" evidence="5">
    <location>
        <position position="289"/>
    </location>
    <ligand>
        <name>S-adenosyl-L-methionine</name>
        <dbReference type="ChEBI" id="CHEBI:59789"/>
    </ligand>
</feature>
<dbReference type="PANTHER" id="PTHR22807:SF61">
    <property type="entry name" value="NOL1_NOP2_SUN FAMILY PROTEIN _ ANTITERMINATION NUSB DOMAIN-CONTAINING PROTEIN"/>
    <property type="match status" value="1"/>
</dbReference>
<dbReference type="InterPro" id="IPR006027">
    <property type="entry name" value="NusB_RsmB_TIM44"/>
</dbReference>
<dbReference type="InterPro" id="IPR023267">
    <property type="entry name" value="RCMT"/>
</dbReference>
<evidence type="ECO:0000256" key="1">
    <source>
        <dbReference type="ARBA" id="ARBA00022603"/>
    </source>
</evidence>
<protein>
    <submittedName>
        <fullName evidence="7">RsmB/NOP family class I SAM-dependent RNA methyltransferase</fullName>
        <ecNumber evidence="7">2.1.1.-</ecNumber>
    </submittedName>
</protein>
<dbReference type="Pfam" id="PF01029">
    <property type="entry name" value="NusB"/>
    <property type="match status" value="1"/>
</dbReference>
<dbReference type="Gene3D" id="1.10.940.10">
    <property type="entry name" value="NusB-like"/>
    <property type="match status" value="1"/>
</dbReference>
<dbReference type="InterPro" id="IPR049560">
    <property type="entry name" value="MeTrfase_RsmB-F_NOP2_cat"/>
</dbReference>
<dbReference type="PANTHER" id="PTHR22807">
    <property type="entry name" value="NOP2 YEAST -RELATED NOL1/NOP2/FMU SUN DOMAIN-CONTAINING"/>
    <property type="match status" value="1"/>
</dbReference>
<feature type="active site" description="Nucleophile" evidence="5">
    <location>
        <position position="358"/>
    </location>
</feature>
<keyword evidence="3 5" id="KW-0949">S-adenosyl-L-methionine</keyword>
<organism evidence="7 8">
    <name type="scientific">Phenylobacterium terrae</name>
    <dbReference type="NCBI Taxonomy" id="2665495"/>
    <lineage>
        <taxon>Bacteria</taxon>
        <taxon>Pseudomonadati</taxon>
        <taxon>Pseudomonadota</taxon>
        <taxon>Alphaproteobacteria</taxon>
        <taxon>Caulobacterales</taxon>
        <taxon>Caulobacteraceae</taxon>
        <taxon>Phenylobacterium</taxon>
    </lineage>
</organism>
<dbReference type="PRINTS" id="PR02008">
    <property type="entry name" value="RCMTFAMILY"/>
</dbReference>
<dbReference type="SUPFAM" id="SSF53335">
    <property type="entry name" value="S-adenosyl-L-methionine-dependent methyltransferases"/>
    <property type="match status" value="1"/>
</dbReference>
<dbReference type="Proteomes" id="UP001597237">
    <property type="component" value="Unassembled WGS sequence"/>
</dbReference>
<feature type="binding site" evidence="5">
    <location>
        <begin position="242"/>
        <end position="248"/>
    </location>
    <ligand>
        <name>S-adenosyl-L-methionine</name>
        <dbReference type="ChEBI" id="CHEBI:59789"/>
    </ligand>
</feature>
<reference evidence="8" key="1">
    <citation type="journal article" date="2019" name="Int. J. Syst. Evol. Microbiol.">
        <title>The Global Catalogue of Microorganisms (GCM) 10K type strain sequencing project: providing services to taxonomists for standard genome sequencing and annotation.</title>
        <authorList>
            <consortium name="The Broad Institute Genomics Platform"/>
            <consortium name="The Broad Institute Genome Sequencing Center for Infectious Disease"/>
            <person name="Wu L."/>
            <person name="Ma J."/>
        </authorList>
    </citation>
    <scope>NUCLEOTIDE SEQUENCE [LARGE SCALE GENOMIC DNA]</scope>
    <source>
        <strain evidence="8">DFY28</strain>
    </source>
</reference>
<evidence type="ECO:0000313" key="8">
    <source>
        <dbReference type="Proteomes" id="UP001597237"/>
    </source>
</evidence>
<comment type="similarity">
    <text evidence="5">Belongs to the class I-like SAM-binding methyltransferase superfamily. RsmB/NOP family.</text>
</comment>
<keyword evidence="2 5" id="KW-0808">Transferase</keyword>
<evidence type="ECO:0000313" key="7">
    <source>
        <dbReference type="EMBL" id="MFD1783406.1"/>
    </source>
</evidence>
<sequence length="434" mass="45269">MKSDPQLAARSAALDLLEAALARRAGLDEALGGPAMNKLSPRDRAFARAVAMAALRHLGPIDKALAGKLTRPPPDPVRNILRLGAAQAFWLEVPAFAAVATSVELAAARKGTRAFKGLVNAVLRGLLRDGPPAATPEDLAPPWLFARWRAAYGEAGARAIAELIAQEPATDLSLKSPADADRLAPELEAEPLPGGSLRTARRGDLAEWPGFDEGAWWVQDASAAIPARLLDVRPGESALDLCAAPGGKTLQLAAAGAQVTAVDRSAPRLKRLSENLARTRLAAEVVVADAGEWTDARAFDAVLLDAPCTSTGTFRRHPDVLWAARPGEIASLAAVQMRLLAAAADRVKPGGRLVYCVCSLEPEEGEAQLARFLAARPDFALTPVAAGEGGAPEEGVRPDGALRILPHHLPGGCDGFFVARLTRSAALPVSGGAG</sequence>
<proteinExistence type="inferred from homology"/>
<dbReference type="InterPro" id="IPR035926">
    <property type="entry name" value="NusB-like_sf"/>
</dbReference>
<dbReference type="Gene3D" id="3.40.50.150">
    <property type="entry name" value="Vaccinia Virus protein VP39"/>
    <property type="match status" value="1"/>
</dbReference>
<dbReference type="InterPro" id="IPR001678">
    <property type="entry name" value="MeTrfase_RsmB-F_NOP2_dom"/>
</dbReference>
<comment type="caution">
    <text evidence="7">The sequence shown here is derived from an EMBL/GenBank/DDBJ whole genome shotgun (WGS) entry which is preliminary data.</text>
</comment>
<dbReference type="InterPro" id="IPR029063">
    <property type="entry name" value="SAM-dependent_MTases_sf"/>
</dbReference>
<dbReference type="PROSITE" id="PS51686">
    <property type="entry name" value="SAM_MT_RSMB_NOP"/>
    <property type="match status" value="1"/>
</dbReference>
<feature type="binding site" evidence="5">
    <location>
        <position position="305"/>
    </location>
    <ligand>
        <name>S-adenosyl-L-methionine</name>
        <dbReference type="ChEBI" id="CHEBI:59789"/>
    </ligand>
</feature>
<feature type="domain" description="SAM-dependent MTase RsmB/NOP-type" evidence="6">
    <location>
        <begin position="134"/>
        <end position="424"/>
    </location>
</feature>
<dbReference type="EC" id="2.1.1.-" evidence="7"/>
<evidence type="ECO:0000256" key="5">
    <source>
        <dbReference type="PROSITE-ProRule" id="PRU01023"/>
    </source>
</evidence>
<dbReference type="SUPFAM" id="SSF48013">
    <property type="entry name" value="NusB-like"/>
    <property type="match status" value="1"/>
</dbReference>
<dbReference type="GO" id="GO:0032259">
    <property type="term" value="P:methylation"/>
    <property type="evidence" value="ECO:0007669"/>
    <property type="project" value="UniProtKB-KW"/>
</dbReference>
<dbReference type="RefSeq" id="WP_377284049.1">
    <property type="nucleotide sequence ID" value="NZ_JBHRSI010000010.1"/>
</dbReference>